<keyword evidence="3" id="KW-1185">Reference proteome</keyword>
<protein>
    <submittedName>
        <fullName evidence="2">Uncharacterized protein</fullName>
    </submittedName>
</protein>
<keyword evidence="1" id="KW-0472">Membrane</keyword>
<organism evidence="2 3">
    <name type="scientific">Flavonifractor hominis</name>
    <dbReference type="NCBI Taxonomy" id="3133178"/>
    <lineage>
        <taxon>Bacteria</taxon>
        <taxon>Bacillati</taxon>
        <taxon>Bacillota</taxon>
        <taxon>Clostridia</taxon>
        <taxon>Eubacteriales</taxon>
        <taxon>Oscillospiraceae</taxon>
        <taxon>Flavonifractor</taxon>
    </lineage>
</organism>
<evidence type="ECO:0000256" key="1">
    <source>
        <dbReference type="SAM" id="Phobius"/>
    </source>
</evidence>
<keyword evidence="1" id="KW-1133">Transmembrane helix</keyword>
<evidence type="ECO:0000313" key="2">
    <source>
        <dbReference type="EMBL" id="MEQ2455497.1"/>
    </source>
</evidence>
<sequence>MARLPRQYLTWVAAVLFVVALGAGLPVGPVLVFWGAVCLSLAHLAGPLVGRDRVVLRFLYTCLTGQSRKAV</sequence>
<keyword evidence="1" id="KW-0812">Transmembrane</keyword>
<dbReference type="Proteomes" id="UP001440599">
    <property type="component" value="Unassembled WGS sequence"/>
</dbReference>
<dbReference type="RefSeq" id="WP_349139185.1">
    <property type="nucleotide sequence ID" value="NZ_JBBMFT010000001.1"/>
</dbReference>
<proteinExistence type="predicted"/>
<evidence type="ECO:0000313" key="3">
    <source>
        <dbReference type="Proteomes" id="UP001440599"/>
    </source>
</evidence>
<gene>
    <name evidence="2" type="ORF">WMO45_03100</name>
</gene>
<reference evidence="2 3" key="1">
    <citation type="submission" date="2024-03" db="EMBL/GenBank/DDBJ databases">
        <title>Human intestinal bacterial collection.</title>
        <authorList>
            <person name="Pauvert C."/>
            <person name="Hitch T.C.A."/>
            <person name="Clavel T."/>
        </authorList>
    </citation>
    <scope>NUCLEOTIDE SEQUENCE [LARGE SCALE GENOMIC DNA]</scope>
    <source>
        <strain evidence="2 3">CLA-AP-H34</strain>
    </source>
</reference>
<name>A0ABV1ELM5_9FIRM</name>
<feature type="transmembrane region" description="Helical" evidence="1">
    <location>
        <begin position="7"/>
        <end position="25"/>
    </location>
</feature>
<accession>A0ABV1ELM5</accession>
<comment type="caution">
    <text evidence="2">The sequence shown here is derived from an EMBL/GenBank/DDBJ whole genome shotgun (WGS) entry which is preliminary data.</text>
</comment>
<dbReference type="EMBL" id="JBBMFT010000001">
    <property type="protein sequence ID" value="MEQ2455497.1"/>
    <property type="molecule type" value="Genomic_DNA"/>
</dbReference>